<comment type="caution">
    <text evidence="1">The sequence shown here is derived from an EMBL/GenBank/DDBJ whole genome shotgun (WGS) entry which is preliminary data.</text>
</comment>
<keyword evidence="2" id="KW-1185">Reference proteome</keyword>
<reference evidence="1 2" key="1">
    <citation type="journal article" date="2019" name="Front. Microbiol.">
        <title>Ammonia Oxidation by the Arctic Terrestrial Thaumarchaeote Candidatus Nitrosocosmicus arcticus Is Stimulated by Increasing Temperatures.</title>
        <authorList>
            <person name="Alves R.J.E."/>
            <person name="Kerou M."/>
            <person name="Zappe A."/>
            <person name="Bittner R."/>
            <person name="Abby S.S."/>
            <person name="Schmidt H.A."/>
            <person name="Pfeifer K."/>
            <person name="Schleper C."/>
        </authorList>
    </citation>
    <scope>NUCLEOTIDE SEQUENCE [LARGE SCALE GENOMIC DNA]</scope>
    <source>
        <strain evidence="1 2">Kfb</strain>
    </source>
</reference>
<organism evidence="1 2">
    <name type="scientific">Candidatus Nitrosocosmicus arcticus</name>
    <dbReference type="NCBI Taxonomy" id="2035267"/>
    <lineage>
        <taxon>Archaea</taxon>
        <taxon>Nitrososphaerota</taxon>
        <taxon>Nitrososphaeria</taxon>
        <taxon>Nitrososphaerales</taxon>
        <taxon>Nitrososphaeraceae</taxon>
        <taxon>Candidatus Nitrosocosmicus</taxon>
    </lineage>
</organism>
<dbReference type="AlphaFoldDB" id="A0A557STY4"/>
<dbReference type="EMBL" id="VOAH01000010">
    <property type="protein sequence ID" value="TVP40066.1"/>
    <property type="molecule type" value="Genomic_DNA"/>
</dbReference>
<proteinExistence type="predicted"/>
<accession>A0A557STY4</accession>
<evidence type="ECO:0000313" key="2">
    <source>
        <dbReference type="Proteomes" id="UP000315289"/>
    </source>
</evidence>
<dbReference type="Proteomes" id="UP000315289">
    <property type="component" value="Unassembled WGS sequence"/>
</dbReference>
<name>A0A557STY4_9ARCH</name>
<evidence type="ECO:0000313" key="1">
    <source>
        <dbReference type="EMBL" id="TVP40066.1"/>
    </source>
</evidence>
<sequence>MIKHQDWNLSRNWQVTPIMHKAYKLVIVCYCNDKPISKGENLDERSNAKEK</sequence>
<protein>
    <submittedName>
        <fullName evidence="1">Uncharacterized protein</fullName>
    </submittedName>
</protein>
<gene>
    <name evidence="1" type="ORF">NARC_100128</name>
</gene>